<sequence>MKKIYFLAASLFVLSTVNAQEKLSAVSLDTTNVDILKSTKAVLYEQEISGTSGIVSDVLSNGNFVTVADDFTLTESADVSKINISGFQNQNSLSTLCTGIMLYIYTDNGGQPSGIPGDSNAYVAKVDVSAPSSVYTINNPSAGSFVFTVDLAAANGSPVALQANTKYWLVFSPKVNITAYTAATRWNWYTGTVTDTEAKLVDPQNAFGAGATDWTDISLLTGDSSFDGLAFSIEGETTMGVGEVYNSVKDLTVAQNADQLFILAKAQKVQSSDVFSSDGKKVLTAKGDKINISALSKGVYFINVTTAEGKLLSTKFIKK</sequence>
<reference evidence="4 5" key="1">
    <citation type="journal article" date="2006" name="Int. J. Syst. Evol. Microbiol.">
        <title>Chryseobacterium hispanicum sp. nov., isolated from the drinking water distribution system of Sevilla, Spain.</title>
        <authorList>
            <person name="Gallego V."/>
            <person name="Garcia M.T."/>
            <person name="Ventosa A."/>
        </authorList>
    </citation>
    <scope>NUCLEOTIDE SEQUENCE [LARGE SCALE GENOMIC DNA]</scope>
    <source>
        <strain evidence="4 5">KCTC 22104</strain>
    </source>
</reference>
<dbReference type="NCBIfam" id="TIGR04183">
    <property type="entry name" value="Por_Secre_tail"/>
    <property type="match status" value="1"/>
</dbReference>
<evidence type="ECO:0000313" key="4">
    <source>
        <dbReference type="EMBL" id="REC70787.1"/>
    </source>
</evidence>
<evidence type="ECO:0000259" key="3">
    <source>
        <dbReference type="Pfam" id="PF18962"/>
    </source>
</evidence>
<dbReference type="Pfam" id="PF18962">
    <property type="entry name" value="Por_Secre_tail"/>
    <property type="match status" value="1"/>
</dbReference>
<feature type="domain" description="Secretion system C-terminal sorting" evidence="3">
    <location>
        <begin position="258"/>
        <end position="317"/>
    </location>
</feature>
<organism evidence="4 5">
    <name type="scientific">Epilithonimonas hispanica</name>
    <dbReference type="NCBI Taxonomy" id="358687"/>
    <lineage>
        <taxon>Bacteria</taxon>
        <taxon>Pseudomonadati</taxon>
        <taxon>Bacteroidota</taxon>
        <taxon>Flavobacteriia</taxon>
        <taxon>Flavobacteriales</taxon>
        <taxon>Weeksellaceae</taxon>
        <taxon>Chryseobacterium group</taxon>
        <taxon>Epilithonimonas</taxon>
    </lineage>
</organism>
<keyword evidence="1 2" id="KW-0732">Signal</keyword>
<dbReference type="EMBL" id="QNUG01000014">
    <property type="protein sequence ID" value="REC70787.1"/>
    <property type="molecule type" value="Genomic_DNA"/>
</dbReference>
<accession>A0A3D9CYR7</accession>
<name>A0A3D9CYR7_9FLAO</name>
<dbReference type="AlphaFoldDB" id="A0A3D9CYR7"/>
<protein>
    <recommendedName>
        <fullName evidence="3">Secretion system C-terminal sorting domain-containing protein</fullName>
    </recommendedName>
</protein>
<feature type="chain" id="PRO_5017581848" description="Secretion system C-terminal sorting domain-containing protein" evidence="2">
    <location>
        <begin position="20"/>
        <end position="319"/>
    </location>
</feature>
<evidence type="ECO:0000256" key="2">
    <source>
        <dbReference type="SAM" id="SignalP"/>
    </source>
</evidence>
<keyword evidence="5" id="KW-1185">Reference proteome</keyword>
<proteinExistence type="predicted"/>
<dbReference type="RefSeq" id="WP_116034609.1">
    <property type="nucleotide sequence ID" value="NZ_JBHLVV010000023.1"/>
</dbReference>
<evidence type="ECO:0000313" key="5">
    <source>
        <dbReference type="Proteomes" id="UP000256326"/>
    </source>
</evidence>
<dbReference type="Proteomes" id="UP000256326">
    <property type="component" value="Unassembled WGS sequence"/>
</dbReference>
<comment type="caution">
    <text evidence="4">The sequence shown here is derived from an EMBL/GenBank/DDBJ whole genome shotgun (WGS) entry which is preliminary data.</text>
</comment>
<feature type="signal peptide" evidence="2">
    <location>
        <begin position="1"/>
        <end position="19"/>
    </location>
</feature>
<gene>
    <name evidence="4" type="ORF">DRF58_08475</name>
</gene>
<evidence type="ECO:0000256" key="1">
    <source>
        <dbReference type="ARBA" id="ARBA00022729"/>
    </source>
</evidence>
<dbReference type="InterPro" id="IPR026444">
    <property type="entry name" value="Secre_tail"/>
</dbReference>
<dbReference type="OrthoDB" id="1288696at2"/>